<feature type="compositionally biased region" description="Basic and acidic residues" evidence="1">
    <location>
        <begin position="30"/>
        <end position="60"/>
    </location>
</feature>
<feature type="compositionally biased region" description="Basic and acidic residues" evidence="1">
    <location>
        <begin position="1"/>
        <end position="16"/>
    </location>
</feature>
<dbReference type="GO" id="GO:0006313">
    <property type="term" value="P:DNA transposition"/>
    <property type="evidence" value="ECO:0007669"/>
    <property type="project" value="InterPro"/>
</dbReference>
<dbReference type="InterPro" id="IPR002559">
    <property type="entry name" value="Transposase_11"/>
</dbReference>
<organism evidence="3">
    <name type="scientific">marine sediment metagenome</name>
    <dbReference type="NCBI Taxonomy" id="412755"/>
    <lineage>
        <taxon>unclassified sequences</taxon>
        <taxon>metagenomes</taxon>
        <taxon>ecological metagenomes</taxon>
    </lineage>
</organism>
<feature type="non-terminal residue" evidence="3">
    <location>
        <position position="1"/>
    </location>
</feature>
<protein>
    <recommendedName>
        <fullName evidence="2">Transposase IS4-like domain-containing protein</fullName>
    </recommendedName>
</protein>
<comment type="caution">
    <text evidence="3">The sequence shown here is derived from an EMBL/GenBank/DDBJ whole genome shotgun (WGS) entry which is preliminary data.</text>
</comment>
<dbReference type="GO" id="GO:0004803">
    <property type="term" value="F:transposase activity"/>
    <property type="evidence" value="ECO:0007669"/>
    <property type="project" value="InterPro"/>
</dbReference>
<evidence type="ECO:0000256" key="1">
    <source>
        <dbReference type="SAM" id="MobiDB-lite"/>
    </source>
</evidence>
<dbReference type="AlphaFoldDB" id="X0S7H0"/>
<feature type="domain" description="Transposase IS4-like" evidence="2">
    <location>
        <begin position="64"/>
        <end position="243"/>
    </location>
</feature>
<dbReference type="Pfam" id="PF01609">
    <property type="entry name" value="DDE_Tnp_1"/>
    <property type="match status" value="1"/>
</dbReference>
<evidence type="ECO:0000313" key="3">
    <source>
        <dbReference type="EMBL" id="GAF76963.1"/>
    </source>
</evidence>
<dbReference type="PANTHER" id="PTHR33408">
    <property type="entry name" value="TRANSPOSASE"/>
    <property type="match status" value="1"/>
</dbReference>
<sequence>EEAEQRWDDLQEKFEQETELSARQQAAQERAAREKIERLKQAQEEVKQVARQREKRKKGDGASARASTTDGETRRMKMGDGGFRPAYNVEFATDLNNLVIVGADLINAGSDSGQMEPMVQQIEAEQSPLSEDAEYYADGGFSTKEDIESVGRRGVTVFAPVKELKKQEQQGKDPYAAKPGDSPEVAAWRERMGTEEAKEKYKQRSKTEWPNAECRNRGLQQFLVRGLVKVKSVVMWYVLIHNLLRMVALRAERVPVAA</sequence>
<name>X0S7H0_9ZZZZ</name>
<evidence type="ECO:0000259" key="2">
    <source>
        <dbReference type="Pfam" id="PF01609"/>
    </source>
</evidence>
<accession>X0S7H0</accession>
<feature type="region of interest" description="Disordered" evidence="1">
    <location>
        <begin position="1"/>
        <end position="79"/>
    </location>
</feature>
<gene>
    <name evidence="3" type="ORF">S01H1_15877</name>
</gene>
<dbReference type="EMBL" id="BARS01008312">
    <property type="protein sequence ID" value="GAF76963.1"/>
    <property type="molecule type" value="Genomic_DNA"/>
</dbReference>
<reference evidence="3" key="1">
    <citation type="journal article" date="2014" name="Front. Microbiol.">
        <title>High frequency of phylogenetically diverse reductive dehalogenase-homologous genes in deep subseafloor sedimentary metagenomes.</title>
        <authorList>
            <person name="Kawai M."/>
            <person name="Futagami T."/>
            <person name="Toyoda A."/>
            <person name="Takaki Y."/>
            <person name="Nishi S."/>
            <person name="Hori S."/>
            <person name="Arai W."/>
            <person name="Tsubouchi T."/>
            <person name="Morono Y."/>
            <person name="Uchiyama I."/>
            <person name="Ito T."/>
            <person name="Fujiyama A."/>
            <person name="Inagaki F."/>
            <person name="Takami H."/>
        </authorList>
    </citation>
    <scope>NUCLEOTIDE SEQUENCE</scope>
    <source>
        <strain evidence="3">Expedition CK06-06</strain>
    </source>
</reference>
<proteinExistence type="predicted"/>
<dbReference type="GO" id="GO:0003677">
    <property type="term" value="F:DNA binding"/>
    <property type="evidence" value="ECO:0007669"/>
    <property type="project" value="InterPro"/>
</dbReference>